<dbReference type="OrthoDB" id="321327at2"/>
<dbReference type="InterPro" id="IPR053186">
    <property type="entry name" value="QDO-related"/>
</dbReference>
<feature type="domain" description="Pirin C-terminal" evidence="5">
    <location>
        <begin position="224"/>
        <end position="325"/>
    </location>
</feature>
<evidence type="ECO:0000256" key="2">
    <source>
        <dbReference type="PIRSR" id="PIRSR006232-1"/>
    </source>
</evidence>
<keyword evidence="2" id="KW-0408">Iron</keyword>
<feature type="binding site" evidence="2">
    <location>
        <position position="103"/>
    </location>
    <ligand>
        <name>Fe cation</name>
        <dbReference type="ChEBI" id="CHEBI:24875"/>
    </ligand>
</feature>
<dbReference type="AlphaFoldDB" id="A0A1H8YRV9"/>
<protein>
    <recommendedName>
        <fullName evidence="8">Pirin</fullName>
    </recommendedName>
</protein>
<dbReference type="InterPro" id="IPR003829">
    <property type="entry name" value="Pirin_N_dom"/>
</dbReference>
<keyword evidence="2" id="KW-0479">Metal-binding</keyword>
<evidence type="ECO:0000259" key="4">
    <source>
        <dbReference type="Pfam" id="PF02678"/>
    </source>
</evidence>
<reference evidence="6 7" key="1">
    <citation type="submission" date="2016-10" db="EMBL/GenBank/DDBJ databases">
        <authorList>
            <person name="de Groot N.N."/>
        </authorList>
    </citation>
    <scope>NUCLEOTIDE SEQUENCE [LARGE SCALE GENOMIC DNA]</scope>
    <source>
        <strain evidence="6 7">DSM 27078</strain>
    </source>
</reference>
<gene>
    <name evidence="6" type="ORF">SAMN05444005_10163</name>
</gene>
<evidence type="ECO:0000259" key="5">
    <source>
        <dbReference type="Pfam" id="PF05726"/>
    </source>
</evidence>
<dbReference type="CDD" id="cd02247">
    <property type="entry name" value="cupin_pirin_C"/>
    <property type="match status" value="1"/>
</dbReference>
<dbReference type="InterPro" id="IPR011051">
    <property type="entry name" value="RmlC_Cupin_sf"/>
</dbReference>
<feature type="binding site" evidence="2">
    <location>
        <position position="147"/>
    </location>
    <ligand>
        <name>Fe cation</name>
        <dbReference type="ChEBI" id="CHEBI:24875"/>
    </ligand>
</feature>
<dbReference type="STRING" id="1299341.SAMN05444005_10163"/>
<evidence type="ECO:0000313" key="6">
    <source>
        <dbReference type="EMBL" id="SEP54823.1"/>
    </source>
</evidence>
<evidence type="ECO:0000313" key="7">
    <source>
        <dbReference type="Proteomes" id="UP000198648"/>
    </source>
</evidence>
<feature type="binding site" evidence="2">
    <location>
        <position position="105"/>
    </location>
    <ligand>
        <name>Fe cation</name>
        <dbReference type="ChEBI" id="CHEBI:24875"/>
    </ligand>
</feature>
<name>A0A1H8YRV9_9FLAO</name>
<feature type="domain" description="Pirin N-terminal" evidence="4">
    <location>
        <begin position="62"/>
        <end position="169"/>
    </location>
</feature>
<dbReference type="CDD" id="cd02909">
    <property type="entry name" value="cupin_pirin_N"/>
    <property type="match status" value="1"/>
</dbReference>
<dbReference type="PANTHER" id="PTHR43594">
    <property type="entry name" value="QUERCETIN 2,3-DIOXYGENASE"/>
    <property type="match status" value="1"/>
</dbReference>
<organism evidence="6 7">
    <name type="scientific">Flavobacterium urocaniciphilum</name>
    <dbReference type="NCBI Taxonomy" id="1299341"/>
    <lineage>
        <taxon>Bacteria</taxon>
        <taxon>Pseudomonadati</taxon>
        <taxon>Bacteroidota</taxon>
        <taxon>Flavobacteriia</taxon>
        <taxon>Flavobacteriales</taxon>
        <taxon>Flavobacteriaceae</taxon>
        <taxon>Flavobacterium</taxon>
    </lineage>
</organism>
<dbReference type="Pfam" id="PF05726">
    <property type="entry name" value="Pirin_C"/>
    <property type="match status" value="1"/>
</dbReference>
<dbReference type="PANTHER" id="PTHR43594:SF1">
    <property type="entry name" value="QUERCETIN 2,3-DIOXYGENASE PA2418-RELATED"/>
    <property type="match status" value="1"/>
</dbReference>
<proteinExistence type="inferred from homology"/>
<dbReference type="InterPro" id="IPR012093">
    <property type="entry name" value="Pirin"/>
</dbReference>
<dbReference type="EMBL" id="FOEI01000001">
    <property type="protein sequence ID" value="SEP54823.1"/>
    <property type="molecule type" value="Genomic_DNA"/>
</dbReference>
<dbReference type="InterPro" id="IPR008778">
    <property type="entry name" value="Pirin_C_dom"/>
</dbReference>
<accession>A0A1H8YRV9</accession>
<dbReference type="Pfam" id="PF02678">
    <property type="entry name" value="Pirin"/>
    <property type="match status" value="1"/>
</dbReference>
<comment type="cofactor">
    <cofactor evidence="2">
        <name>Fe cation</name>
        <dbReference type="ChEBI" id="CHEBI:24875"/>
    </cofactor>
    <text evidence="2">Binds 1 Fe cation per subunit.</text>
</comment>
<dbReference type="InterPro" id="IPR014710">
    <property type="entry name" value="RmlC-like_jellyroll"/>
</dbReference>
<dbReference type="GO" id="GO:0046872">
    <property type="term" value="F:metal ion binding"/>
    <property type="evidence" value="ECO:0007669"/>
    <property type="project" value="UniProtKB-KW"/>
</dbReference>
<evidence type="ECO:0000256" key="3">
    <source>
        <dbReference type="RuleBase" id="RU003457"/>
    </source>
</evidence>
<dbReference type="Proteomes" id="UP000198648">
    <property type="component" value="Unassembled WGS sequence"/>
</dbReference>
<evidence type="ECO:0008006" key="8">
    <source>
        <dbReference type="Google" id="ProtNLM"/>
    </source>
</evidence>
<feature type="binding site" evidence="2">
    <location>
        <position position="149"/>
    </location>
    <ligand>
        <name>Fe cation</name>
        <dbReference type="ChEBI" id="CHEBI:24875"/>
    </ligand>
</feature>
<evidence type="ECO:0000256" key="1">
    <source>
        <dbReference type="ARBA" id="ARBA00008416"/>
    </source>
</evidence>
<sequence length="329" mass="36458">MNRSEFLKGGLLAGISALFLGVNKSFSSDEKENAQKKATNGLRPIEGILSPTNTHMVGNGFKVMNYFPNGKGFEERMSPFFLLDFNAEVNFPPSELAQGVGVHPHRGIETITFAYKGSVEHHDSKGNHGIINPGDIQWMTAGGGVLHKEYHEQTFNRTGGAFEMMQLWINLPAKHKMTPAKYQSILHTEKPKVILPNNTGVVHVIAGEYMGTKGIASTFSPIHMYDIHLEKDANFSFTLPSNYNSGILVVDGDIEINGKKAPENHYVQLANDEGEIQIKTTKKTILVVLSGEPLNEPYVSYGPFVMNTEEEIRQAIKDFNDGKFGFLED</sequence>
<keyword evidence="7" id="KW-1185">Reference proteome</keyword>
<dbReference type="PIRSF" id="PIRSF006232">
    <property type="entry name" value="Pirin"/>
    <property type="match status" value="1"/>
</dbReference>
<dbReference type="SUPFAM" id="SSF51182">
    <property type="entry name" value="RmlC-like cupins"/>
    <property type="match status" value="1"/>
</dbReference>
<dbReference type="Gene3D" id="2.60.120.10">
    <property type="entry name" value="Jelly Rolls"/>
    <property type="match status" value="2"/>
</dbReference>
<comment type="similarity">
    <text evidence="1 3">Belongs to the pirin family.</text>
</comment>